<organism evidence="1 2">
    <name type="scientific">Mesorhizobium ventifaucium</name>
    <dbReference type="NCBI Taxonomy" id="666020"/>
    <lineage>
        <taxon>Bacteria</taxon>
        <taxon>Pseudomonadati</taxon>
        <taxon>Pseudomonadota</taxon>
        <taxon>Alphaproteobacteria</taxon>
        <taxon>Hyphomicrobiales</taxon>
        <taxon>Phyllobacteriaceae</taxon>
        <taxon>Mesorhizobium</taxon>
    </lineage>
</organism>
<evidence type="ECO:0000313" key="1">
    <source>
        <dbReference type="EMBL" id="CAH2394384.1"/>
    </source>
</evidence>
<comment type="caution">
    <text evidence="1">The sequence shown here is derived from an EMBL/GenBank/DDBJ whole genome shotgun (WGS) entry which is preliminary data.</text>
</comment>
<evidence type="ECO:0000313" key="2">
    <source>
        <dbReference type="Proteomes" id="UP001152604"/>
    </source>
</evidence>
<reference evidence="1" key="1">
    <citation type="submission" date="2022-03" db="EMBL/GenBank/DDBJ databases">
        <authorList>
            <person name="Brunel B."/>
        </authorList>
    </citation>
    <scope>NUCLEOTIDE SEQUENCE</scope>
    <source>
        <strain evidence="1">STM4922sample</strain>
    </source>
</reference>
<dbReference type="Proteomes" id="UP001152604">
    <property type="component" value="Unassembled WGS sequence"/>
</dbReference>
<sequence>MVYKRRDVAACLDSVSILFFNAASRLLFDLVNESAADVTD</sequence>
<dbReference type="EMBL" id="CAKXZS010000001">
    <property type="protein sequence ID" value="CAH2394384.1"/>
    <property type="molecule type" value="Genomic_DNA"/>
</dbReference>
<proteinExistence type="predicted"/>
<keyword evidence="2" id="KW-1185">Reference proteome</keyword>
<protein>
    <submittedName>
        <fullName evidence="1">Uncharacterized protein</fullName>
    </submittedName>
</protein>
<accession>A0ABN8JCD7</accession>
<name>A0ABN8JCD7_9HYPH</name>
<gene>
    <name evidence="1" type="ORF">MES4922_10297</name>
</gene>